<evidence type="ECO:0000313" key="2">
    <source>
        <dbReference type="Proteomes" id="UP000827092"/>
    </source>
</evidence>
<gene>
    <name evidence="1" type="ORF">JTE90_012155</name>
</gene>
<accession>A0AAV6UM98</accession>
<name>A0AAV6UM98_9ARAC</name>
<dbReference type="Proteomes" id="UP000827092">
    <property type="component" value="Unassembled WGS sequence"/>
</dbReference>
<organism evidence="1 2">
    <name type="scientific">Oedothorax gibbosus</name>
    <dbReference type="NCBI Taxonomy" id="931172"/>
    <lineage>
        <taxon>Eukaryota</taxon>
        <taxon>Metazoa</taxon>
        <taxon>Ecdysozoa</taxon>
        <taxon>Arthropoda</taxon>
        <taxon>Chelicerata</taxon>
        <taxon>Arachnida</taxon>
        <taxon>Araneae</taxon>
        <taxon>Araneomorphae</taxon>
        <taxon>Entelegynae</taxon>
        <taxon>Araneoidea</taxon>
        <taxon>Linyphiidae</taxon>
        <taxon>Erigoninae</taxon>
        <taxon>Oedothorax</taxon>
    </lineage>
</organism>
<reference evidence="1 2" key="1">
    <citation type="journal article" date="2022" name="Nat. Ecol. Evol.">
        <title>A masculinizing supergene underlies an exaggerated male reproductive morph in a spider.</title>
        <authorList>
            <person name="Hendrickx F."/>
            <person name="De Corte Z."/>
            <person name="Sonet G."/>
            <person name="Van Belleghem S.M."/>
            <person name="Kostlbacher S."/>
            <person name="Vangestel C."/>
        </authorList>
    </citation>
    <scope>NUCLEOTIDE SEQUENCE [LARGE SCALE GENOMIC DNA]</scope>
    <source>
        <strain evidence="1">W744_W776</strain>
    </source>
</reference>
<dbReference type="AlphaFoldDB" id="A0AAV6UM98"/>
<comment type="caution">
    <text evidence="1">The sequence shown here is derived from an EMBL/GenBank/DDBJ whole genome shotgun (WGS) entry which is preliminary data.</text>
</comment>
<dbReference type="EMBL" id="JAFNEN010000366">
    <property type="protein sequence ID" value="KAG8184670.1"/>
    <property type="molecule type" value="Genomic_DNA"/>
</dbReference>
<protein>
    <submittedName>
        <fullName evidence="1">Uncharacterized protein</fullName>
    </submittedName>
</protein>
<evidence type="ECO:0000313" key="1">
    <source>
        <dbReference type="EMBL" id="KAG8184670.1"/>
    </source>
</evidence>
<keyword evidence="2" id="KW-1185">Reference proteome</keyword>
<proteinExistence type="predicted"/>
<sequence length="81" mass="9263">MGLTIYLKISHRITFGNRNTEHCYINSSSYFFDRDGMEDGVGLSDDLWHANKWGMKHLLSWDNRDTAGCSRLVSKPLAKLA</sequence>